<sequence length="241" mass="27343">MKNKLYESSMAIMALISIILIILDYGSVINIDRGYPALLNNVLLGIFTIDYFSRLYLAKDKKRFFKENIFDLLSIIPASASFNLFRVARLGRLVMVFRLVRLVGLTGKLNRLLKINGLVYIIYTSLAILIISAAMYSVSEHVSYGRSLWWAIATATTIGYGDISPHTVLGKFAAILLMIIGIGFVGVLTSSLTNFFIQDHTKDRMTTVLNKLDQLEKANRELQAEVWRLVQRQEQRDNQNE</sequence>
<feature type="domain" description="Potassium channel" evidence="10">
    <location>
        <begin position="126"/>
        <end position="197"/>
    </location>
</feature>
<feature type="transmembrane region" description="Helical" evidence="9">
    <location>
        <begin position="37"/>
        <end position="57"/>
    </location>
</feature>
<keyword evidence="4 9" id="KW-1133">Transmembrane helix</keyword>
<feature type="transmembrane region" description="Helical" evidence="9">
    <location>
        <begin position="117"/>
        <end position="136"/>
    </location>
</feature>
<dbReference type="Gene3D" id="1.10.287.70">
    <property type="match status" value="1"/>
</dbReference>
<feature type="transmembrane region" description="Helical" evidence="9">
    <location>
        <begin position="172"/>
        <end position="197"/>
    </location>
</feature>
<dbReference type="SUPFAM" id="SSF81324">
    <property type="entry name" value="Voltage-gated potassium channels"/>
    <property type="match status" value="1"/>
</dbReference>
<keyword evidence="5" id="KW-0406">Ion transport</keyword>
<evidence type="ECO:0000256" key="2">
    <source>
        <dbReference type="ARBA" id="ARBA00022448"/>
    </source>
</evidence>
<dbReference type="GO" id="GO:0008076">
    <property type="term" value="C:voltage-gated potassium channel complex"/>
    <property type="evidence" value="ECO:0007669"/>
    <property type="project" value="InterPro"/>
</dbReference>
<dbReference type="Gene3D" id="1.20.120.350">
    <property type="entry name" value="Voltage-gated potassium channels. Chain C"/>
    <property type="match status" value="1"/>
</dbReference>
<evidence type="ECO:0000256" key="4">
    <source>
        <dbReference type="ARBA" id="ARBA00022989"/>
    </source>
</evidence>
<dbReference type="PATRIC" id="fig|1423779.3.peg.1186"/>
<evidence type="ECO:0000256" key="9">
    <source>
        <dbReference type="SAM" id="Phobius"/>
    </source>
</evidence>
<evidence type="ECO:0000256" key="5">
    <source>
        <dbReference type="ARBA" id="ARBA00023065"/>
    </source>
</evidence>
<dbReference type="InterPro" id="IPR013099">
    <property type="entry name" value="K_chnl_dom"/>
</dbReference>
<feature type="transmembrane region" description="Helical" evidence="9">
    <location>
        <begin position="69"/>
        <end position="88"/>
    </location>
</feature>
<keyword evidence="7" id="KW-0407">Ion channel</keyword>
<dbReference type="Proteomes" id="UP000050973">
    <property type="component" value="Unassembled WGS sequence"/>
</dbReference>
<name>A0A0R1WF13_9LACO</name>
<keyword evidence="2" id="KW-0813">Transport</keyword>
<evidence type="ECO:0000313" key="12">
    <source>
        <dbReference type="Proteomes" id="UP000050973"/>
    </source>
</evidence>
<feature type="coiled-coil region" evidence="8">
    <location>
        <begin position="205"/>
        <end position="232"/>
    </location>
</feature>
<reference evidence="11 12" key="1">
    <citation type="journal article" date="2015" name="Genome Announc.">
        <title>Expanding the biotechnology potential of lactobacilli through comparative genomics of 213 strains and associated genera.</title>
        <authorList>
            <person name="Sun Z."/>
            <person name="Harris H.M."/>
            <person name="McCann A."/>
            <person name="Guo C."/>
            <person name="Argimon S."/>
            <person name="Zhang W."/>
            <person name="Yang X."/>
            <person name="Jeffery I.B."/>
            <person name="Cooney J.C."/>
            <person name="Kagawa T.F."/>
            <person name="Liu W."/>
            <person name="Song Y."/>
            <person name="Salvetti E."/>
            <person name="Wrobel A."/>
            <person name="Rasinkangas P."/>
            <person name="Parkhill J."/>
            <person name="Rea M.C."/>
            <person name="O'Sullivan O."/>
            <person name="Ritari J."/>
            <person name="Douillard F.P."/>
            <person name="Paul Ross R."/>
            <person name="Yang R."/>
            <person name="Briner A.E."/>
            <person name="Felis G.E."/>
            <person name="de Vos W.M."/>
            <person name="Barrangou R."/>
            <person name="Klaenhammer T.R."/>
            <person name="Caufield P.W."/>
            <person name="Cui Y."/>
            <person name="Zhang H."/>
            <person name="O'Toole P.W."/>
        </authorList>
    </citation>
    <scope>NUCLEOTIDE SEQUENCE [LARGE SCALE GENOMIC DNA]</scope>
    <source>
        <strain evidence="11 12">DSM 4864</strain>
    </source>
</reference>
<comment type="caution">
    <text evidence="11">The sequence shown here is derived from an EMBL/GenBank/DDBJ whole genome shotgun (WGS) entry which is preliminary data.</text>
</comment>
<dbReference type="InterPro" id="IPR028325">
    <property type="entry name" value="VG_K_chnl"/>
</dbReference>
<proteinExistence type="predicted"/>
<dbReference type="EMBL" id="AZGE01000003">
    <property type="protein sequence ID" value="KRM16455.1"/>
    <property type="molecule type" value="Genomic_DNA"/>
</dbReference>
<accession>A0A0R1WF13</accession>
<organism evidence="11 12">
    <name type="scientific">Limosilactobacillus oris DSM 4864</name>
    <dbReference type="NCBI Taxonomy" id="1423779"/>
    <lineage>
        <taxon>Bacteria</taxon>
        <taxon>Bacillati</taxon>
        <taxon>Bacillota</taxon>
        <taxon>Bacilli</taxon>
        <taxon>Lactobacillales</taxon>
        <taxon>Lactobacillaceae</taxon>
        <taxon>Limosilactobacillus</taxon>
    </lineage>
</organism>
<keyword evidence="8" id="KW-0175">Coiled coil</keyword>
<evidence type="ECO:0000313" key="11">
    <source>
        <dbReference type="EMBL" id="KRM16455.1"/>
    </source>
</evidence>
<dbReference type="GO" id="GO:0001508">
    <property type="term" value="P:action potential"/>
    <property type="evidence" value="ECO:0007669"/>
    <property type="project" value="TreeGrafter"/>
</dbReference>
<dbReference type="PRINTS" id="PR00169">
    <property type="entry name" value="KCHANNEL"/>
</dbReference>
<dbReference type="PANTHER" id="PTHR11537">
    <property type="entry name" value="VOLTAGE-GATED POTASSIUM CHANNEL"/>
    <property type="match status" value="1"/>
</dbReference>
<keyword evidence="6 9" id="KW-0472">Membrane</keyword>
<dbReference type="GO" id="GO:0005249">
    <property type="term" value="F:voltage-gated potassium channel activity"/>
    <property type="evidence" value="ECO:0007669"/>
    <property type="project" value="InterPro"/>
</dbReference>
<evidence type="ECO:0000256" key="3">
    <source>
        <dbReference type="ARBA" id="ARBA00022692"/>
    </source>
</evidence>
<protein>
    <submittedName>
        <fullName evidence="11">Ion channel</fullName>
    </submittedName>
</protein>
<dbReference type="AlphaFoldDB" id="A0A0R1WF13"/>
<gene>
    <name evidence="11" type="ORF">FC49_GL001153</name>
</gene>
<feature type="transmembrane region" description="Helical" evidence="9">
    <location>
        <begin position="12"/>
        <end position="31"/>
    </location>
</feature>
<comment type="subcellular location">
    <subcellularLocation>
        <location evidence="1">Membrane</location>
        <topology evidence="1">Multi-pass membrane protein</topology>
    </subcellularLocation>
</comment>
<keyword evidence="3 9" id="KW-0812">Transmembrane</keyword>
<evidence type="ECO:0000259" key="10">
    <source>
        <dbReference type="Pfam" id="PF07885"/>
    </source>
</evidence>
<evidence type="ECO:0000256" key="1">
    <source>
        <dbReference type="ARBA" id="ARBA00004141"/>
    </source>
</evidence>
<dbReference type="RefSeq" id="WP_003714980.1">
    <property type="nucleotide sequence ID" value="NZ_AZGE01000003.1"/>
</dbReference>
<dbReference type="PANTHER" id="PTHR11537:SF254">
    <property type="entry name" value="POTASSIUM VOLTAGE-GATED CHANNEL PROTEIN SHAB"/>
    <property type="match status" value="1"/>
</dbReference>
<evidence type="ECO:0000256" key="7">
    <source>
        <dbReference type="ARBA" id="ARBA00023303"/>
    </source>
</evidence>
<evidence type="ECO:0000256" key="8">
    <source>
        <dbReference type="SAM" id="Coils"/>
    </source>
</evidence>
<evidence type="ECO:0000256" key="6">
    <source>
        <dbReference type="ARBA" id="ARBA00023136"/>
    </source>
</evidence>
<dbReference type="Pfam" id="PF07885">
    <property type="entry name" value="Ion_trans_2"/>
    <property type="match status" value="1"/>
</dbReference>
<dbReference type="InterPro" id="IPR027359">
    <property type="entry name" value="Volt_channel_dom_sf"/>
</dbReference>